<evidence type="ECO:0000256" key="1">
    <source>
        <dbReference type="SAM" id="MobiDB-lite"/>
    </source>
</evidence>
<dbReference type="Ensembl" id="ENSCVAT00000026558.1">
    <property type="protein sequence ID" value="ENSCVAP00000031574.1"/>
    <property type="gene ID" value="ENSCVAG00000020933.1"/>
</dbReference>
<dbReference type="SUPFAM" id="SSF56672">
    <property type="entry name" value="DNA/RNA polymerases"/>
    <property type="match status" value="1"/>
</dbReference>
<dbReference type="PANTHER" id="PTHR31635:SF196">
    <property type="entry name" value="REVERSE TRANSCRIPTASE DOMAIN-CONTAINING PROTEIN-RELATED"/>
    <property type="match status" value="1"/>
</dbReference>
<organism evidence="3 4">
    <name type="scientific">Cyprinodon variegatus</name>
    <name type="common">Sheepshead minnow</name>
    <dbReference type="NCBI Taxonomy" id="28743"/>
    <lineage>
        <taxon>Eukaryota</taxon>
        <taxon>Metazoa</taxon>
        <taxon>Chordata</taxon>
        <taxon>Craniata</taxon>
        <taxon>Vertebrata</taxon>
        <taxon>Euteleostomi</taxon>
        <taxon>Actinopterygii</taxon>
        <taxon>Neopterygii</taxon>
        <taxon>Teleostei</taxon>
        <taxon>Neoteleostei</taxon>
        <taxon>Acanthomorphata</taxon>
        <taxon>Ovalentaria</taxon>
        <taxon>Atherinomorphae</taxon>
        <taxon>Cyprinodontiformes</taxon>
        <taxon>Cyprinodontidae</taxon>
        <taxon>Cyprinodon</taxon>
    </lineage>
</organism>
<feature type="domain" description="Reverse transcriptase" evidence="2">
    <location>
        <begin position="1"/>
        <end position="364"/>
    </location>
</feature>
<dbReference type="InterPro" id="IPR000477">
    <property type="entry name" value="RT_dom"/>
</dbReference>
<name>A0A3Q2EIC0_CYPVA</name>
<dbReference type="GeneTree" id="ENSGT00940000163630"/>
<evidence type="ECO:0000313" key="4">
    <source>
        <dbReference type="Proteomes" id="UP000265020"/>
    </source>
</evidence>
<evidence type="ECO:0000259" key="2">
    <source>
        <dbReference type="PROSITE" id="PS50878"/>
    </source>
</evidence>
<dbReference type="CDD" id="cd01650">
    <property type="entry name" value="RT_nLTR_like"/>
    <property type="match status" value="1"/>
</dbReference>
<keyword evidence="4" id="KW-1185">Reference proteome</keyword>
<feature type="compositionally biased region" description="Basic and acidic residues" evidence="1">
    <location>
        <begin position="1"/>
        <end position="21"/>
    </location>
</feature>
<dbReference type="PANTHER" id="PTHR31635">
    <property type="entry name" value="REVERSE TRANSCRIPTASE DOMAIN-CONTAINING PROTEIN-RELATED"/>
    <property type="match status" value="1"/>
</dbReference>
<dbReference type="AlphaFoldDB" id="A0A3Q2EIC0"/>
<evidence type="ECO:0000313" key="3">
    <source>
        <dbReference type="Ensembl" id="ENSCVAP00000031574.1"/>
    </source>
</evidence>
<dbReference type="OMA" id="QNTRSIH"/>
<accession>A0A3Q2EIC0</accession>
<reference evidence="3" key="1">
    <citation type="submission" date="2025-08" db="UniProtKB">
        <authorList>
            <consortium name="Ensembl"/>
        </authorList>
    </citation>
    <scope>IDENTIFICATION</scope>
</reference>
<proteinExistence type="predicted"/>
<feature type="region of interest" description="Disordered" evidence="1">
    <location>
        <begin position="1"/>
        <end position="31"/>
    </location>
</feature>
<protein>
    <recommendedName>
        <fullName evidence="2">Reverse transcriptase domain-containing protein</fullName>
    </recommendedName>
</protein>
<dbReference type="STRING" id="28743.ENSCVAP00000031574"/>
<sequence>RRRTEEFPEGEAKAGVEEVNRSPRVRQSDGTVTMSSQQINDRFSTFYNNLYCSQGKLDDQKFETFLADLNLPQLTEQDREYLEAPLNIQEISRAIKSMPLNKAPGLDGIPLDFYQSFEDILSPLLLDIYNEAFQNGSLPQSITLYSIKKGRIIQIDQSGFIPNRYGSDNTMRLVNLQYHVYNSTQPTIALSLDAAKAFDCVEWEFLFKILGKFGFGSNFIKWIKTLYDKPSACVLTNGLISSLFQLQRSMRQGCWLSPGLFAIAIEPLAQEFCCHTAIHGINMCSVHNKLLLYADDMLFLLTKLEESVPILLDCIEDFTLLSGYKVNWEKSEAMPMSGHCPSSLYKNWRFCWSSKSIKYLGIKITSDYNDMVQMHSSPLIEKTTDFGRWSKIHLSPVGKN</sequence>
<dbReference type="InterPro" id="IPR043502">
    <property type="entry name" value="DNA/RNA_pol_sf"/>
</dbReference>
<dbReference type="Proteomes" id="UP000265020">
    <property type="component" value="Unassembled WGS sequence"/>
</dbReference>
<dbReference type="PROSITE" id="PS50878">
    <property type="entry name" value="RT_POL"/>
    <property type="match status" value="1"/>
</dbReference>
<dbReference type="Pfam" id="PF00078">
    <property type="entry name" value="RVT_1"/>
    <property type="match status" value="1"/>
</dbReference>
<reference evidence="3" key="2">
    <citation type="submission" date="2025-09" db="UniProtKB">
        <authorList>
            <consortium name="Ensembl"/>
        </authorList>
    </citation>
    <scope>IDENTIFICATION</scope>
</reference>